<dbReference type="Proteomes" id="UP000518300">
    <property type="component" value="Unassembled WGS sequence"/>
</dbReference>
<comment type="caution">
    <text evidence="1">The sequence shown here is derived from an EMBL/GenBank/DDBJ whole genome shotgun (WGS) entry which is preliminary data.</text>
</comment>
<accession>A0A848LQ59</accession>
<proteinExistence type="predicted"/>
<keyword evidence="2" id="KW-1185">Reference proteome</keyword>
<dbReference type="RefSeq" id="WP_169349267.1">
    <property type="nucleotide sequence ID" value="NZ_JABBJJ010000220.1"/>
</dbReference>
<dbReference type="EMBL" id="JABBJJ010000220">
    <property type="protein sequence ID" value="NMO20035.1"/>
    <property type="molecule type" value="Genomic_DNA"/>
</dbReference>
<reference evidence="1 2" key="1">
    <citation type="submission" date="2020-04" db="EMBL/GenBank/DDBJ databases">
        <title>Draft genome of Pyxidicoccus fallax type strain.</title>
        <authorList>
            <person name="Whitworth D.E."/>
        </authorList>
    </citation>
    <scope>NUCLEOTIDE SEQUENCE [LARGE SCALE GENOMIC DNA]</scope>
    <source>
        <strain evidence="1 2">DSM 14698</strain>
    </source>
</reference>
<dbReference type="Pfam" id="PF09720">
    <property type="entry name" value="Unstab_antitox"/>
    <property type="match status" value="1"/>
</dbReference>
<name>A0A848LQ59_9BACT</name>
<protein>
    <submittedName>
        <fullName evidence="1">Addiction module protein</fullName>
    </submittedName>
</protein>
<sequence length="83" mass="9225">MATADEILNDALRLPSKERARLAHELLLSLDKPVQEAPADESEWAKVIKRRVHEVVSGKVKLVSVEDARRSVAERLGRVSGAR</sequence>
<gene>
    <name evidence="1" type="ORF">HG543_35005</name>
</gene>
<organism evidence="1 2">
    <name type="scientific">Pyxidicoccus fallax</name>
    <dbReference type="NCBI Taxonomy" id="394095"/>
    <lineage>
        <taxon>Bacteria</taxon>
        <taxon>Pseudomonadati</taxon>
        <taxon>Myxococcota</taxon>
        <taxon>Myxococcia</taxon>
        <taxon>Myxococcales</taxon>
        <taxon>Cystobacterineae</taxon>
        <taxon>Myxococcaceae</taxon>
        <taxon>Pyxidicoccus</taxon>
    </lineage>
</organism>
<evidence type="ECO:0000313" key="2">
    <source>
        <dbReference type="Proteomes" id="UP000518300"/>
    </source>
</evidence>
<dbReference type="AlphaFoldDB" id="A0A848LQ59"/>
<dbReference type="InterPro" id="IPR013406">
    <property type="entry name" value="CHP02574_addiction_mod"/>
</dbReference>
<evidence type="ECO:0000313" key="1">
    <source>
        <dbReference type="EMBL" id="NMO20035.1"/>
    </source>
</evidence>